<feature type="domain" description="Thioredoxin" evidence="1">
    <location>
        <begin position="7"/>
        <end position="89"/>
    </location>
</feature>
<gene>
    <name evidence="2" type="primary">trxA_3</name>
    <name evidence="2" type="ORF">ERS852471_00841</name>
</gene>
<dbReference type="EMBL" id="CYZX01000004">
    <property type="protein sequence ID" value="CUO02779.1"/>
    <property type="molecule type" value="Genomic_DNA"/>
</dbReference>
<proteinExistence type="predicted"/>
<evidence type="ECO:0000313" key="3">
    <source>
        <dbReference type="Proteomes" id="UP000095594"/>
    </source>
</evidence>
<dbReference type="AlphaFoldDB" id="A0A174BRG1"/>
<name>A0A174BRG1_9CLOT</name>
<dbReference type="Proteomes" id="UP000095594">
    <property type="component" value="Unassembled WGS sequence"/>
</dbReference>
<dbReference type="CDD" id="cd02947">
    <property type="entry name" value="TRX_family"/>
    <property type="match status" value="1"/>
</dbReference>
<dbReference type="SUPFAM" id="SSF52833">
    <property type="entry name" value="Thioredoxin-like"/>
    <property type="match status" value="1"/>
</dbReference>
<dbReference type="InterPro" id="IPR013766">
    <property type="entry name" value="Thioredoxin_domain"/>
</dbReference>
<evidence type="ECO:0000313" key="2">
    <source>
        <dbReference type="EMBL" id="CUO02779.1"/>
    </source>
</evidence>
<dbReference type="OrthoDB" id="411356at2"/>
<dbReference type="InterPro" id="IPR036249">
    <property type="entry name" value="Thioredoxin-like_sf"/>
</dbReference>
<sequence>MINIENPKEVEEVIENNKMSIIYFTGSACGACEVIKEKLESILNEFPKIECREVNGEKHIDLAAKYGIFSLPIMLLFIEGKEFLRVGRNVNLLELKNNFERYYNMIY</sequence>
<organism evidence="2 3">
    <name type="scientific">Clostridium disporicum</name>
    <dbReference type="NCBI Taxonomy" id="84024"/>
    <lineage>
        <taxon>Bacteria</taxon>
        <taxon>Bacillati</taxon>
        <taxon>Bacillota</taxon>
        <taxon>Clostridia</taxon>
        <taxon>Eubacteriales</taxon>
        <taxon>Clostridiaceae</taxon>
        <taxon>Clostridium</taxon>
    </lineage>
</organism>
<reference evidence="2 3" key="1">
    <citation type="submission" date="2015-09" db="EMBL/GenBank/DDBJ databases">
        <authorList>
            <consortium name="Pathogen Informatics"/>
        </authorList>
    </citation>
    <scope>NUCLEOTIDE SEQUENCE [LARGE SCALE GENOMIC DNA]</scope>
    <source>
        <strain evidence="2 3">2789STDY5834856</strain>
    </source>
</reference>
<dbReference type="RefSeq" id="WP_084758947.1">
    <property type="nucleotide sequence ID" value="NZ_CABIXQ010000004.1"/>
</dbReference>
<evidence type="ECO:0000259" key="1">
    <source>
        <dbReference type="Pfam" id="PF00085"/>
    </source>
</evidence>
<accession>A0A174BRG1</accession>
<protein>
    <submittedName>
        <fullName evidence="2">Thioredoxin domain-containing protein</fullName>
    </submittedName>
</protein>
<dbReference type="Pfam" id="PF00085">
    <property type="entry name" value="Thioredoxin"/>
    <property type="match status" value="1"/>
</dbReference>
<dbReference type="Gene3D" id="3.40.30.10">
    <property type="entry name" value="Glutaredoxin"/>
    <property type="match status" value="1"/>
</dbReference>